<dbReference type="OrthoDB" id="9808250at2"/>
<dbReference type="InterPro" id="IPR037873">
    <property type="entry name" value="BamE-like"/>
</dbReference>
<comment type="caution">
    <text evidence="6">The sequence shown here is derived from an EMBL/GenBank/DDBJ whole genome shotgun (WGS) entry which is preliminary data.</text>
</comment>
<dbReference type="Gene3D" id="3.30.1450.10">
    <property type="match status" value="1"/>
</dbReference>
<evidence type="ECO:0000313" key="6">
    <source>
        <dbReference type="EMBL" id="KAF1689545.1"/>
    </source>
</evidence>
<dbReference type="Pfam" id="PF04355">
    <property type="entry name" value="BamE"/>
    <property type="match status" value="1"/>
</dbReference>
<keyword evidence="1 4" id="KW-0732">Signal</keyword>
<evidence type="ECO:0000259" key="5">
    <source>
        <dbReference type="Pfam" id="PF04355"/>
    </source>
</evidence>
<evidence type="ECO:0000256" key="4">
    <source>
        <dbReference type="HAMAP-Rule" id="MF_00925"/>
    </source>
</evidence>
<dbReference type="GO" id="GO:1990063">
    <property type="term" value="C:Bam protein complex"/>
    <property type="evidence" value="ECO:0007669"/>
    <property type="project" value="TreeGrafter"/>
</dbReference>
<sequence>MPSIRRLLLIAPLSLAVAGCGILYKQPIYQGNLLEKEAVDQLRPGLSKQQVLGLLGTPSVADPFHAQRWDYAASERTNRRGDVEIKTLTLHFENDRLVSWEGEYFPEQDLELARKTVRQFGPNLPREKEGRRR</sequence>
<feature type="domain" description="Outer membrane protein assembly factor BamE" evidence="5">
    <location>
        <begin position="31"/>
        <end position="101"/>
    </location>
</feature>
<accession>A0A921P1M5</accession>
<reference evidence="6" key="1">
    <citation type="submission" date="2017-10" db="EMBL/GenBank/DDBJ databases">
        <title>Whole genome sequencing of members of genus Pseudoxanthomonas.</title>
        <authorList>
            <person name="Kumar S."/>
            <person name="Bansal K."/>
            <person name="Kaur A."/>
            <person name="Patil P."/>
            <person name="Sharma S."/>
            <person name="Patil P.B."/>
        </authorList>
    </citation>
    <scope>NUCLEOTIDE SEQUENCE</scope>
    <source>
        <strain evidence="6">DSM 22914</strain>
    </source>
</reference>
<proteinExistence type="inferred from homology"/>
<keyword evidence="7" id="KW-1185">Reference proteome</keyword>
<evidence type="ECO:0000256" key="2">
    <source>
        <dbReference type="ARBA" id="ARBA00023136"/>
    </source>
</evidence>
<dbReference type="PROSITE" id="PS51257">
    <property type="entry name" value="PROKAR_LIPOPROTEIN"/>
    <property type="match status" value="1"/>
</dbReference>
<dbReference type="GO" id="GO:0043165">
    <property type="term" value="P:Gram-negative-bacterium-type cell outer membrane assembly"/>
    <property type="evidence" value="ECO:0007669"/>
    <property type="project" value="UniProtKB-UniRule"/>
</dbReference>
<keyword evidence="3 4" id="KW-0998">Cell outer membrane</keyword>
<dbReference type="Proteomes" id="UP000717981">
    <property type="component" value="Unassembled WGS sequence"/>
</dbReference>
<keyword evidence="4" id="KW-0564">Palmitate</keyword>
<evidence type="ECO:0000313" key="7">
    <source>
        <dbReference type="Proteomes" id="UP000717981"/>
    </source>
</evidence>
<dbReference type="PANTHER" id="PTHR37482">
    <property type="entry name" value="OUTER MEMBRANE PROTEIN ASSEMBLY FACTOR BAME"/>
    <property type="match status" value="1"/>
</dbReference>
<comment type="subcellular location">
    <subcellularLocation>
        <location evidence="4">Cell outer membrane</location>
        <topology evidence="4">Lipid-anchor</topology>
    </subcellularLocation>
</comment>
<dbReference type="GO" id="GO:0051205">
    <property type="term" value="P:protein insertion into membrane"/>
    <property type="evidence" value="ECO:0007669"/>
    <property type="project" value="UniProtKB-UniRule"/>
</dbReference>
<gene>
    <name evidence="4" type="primary">bamE</name>
    <name evidence="6" type="ORF">CR938_05490</name>
</gene>
<dbReference type="HAMAP" id="MF_00925">
    <property type="entry name" value="OM_assembly_BamE"/>
    <property type="match status" value="1"/>
</dbReference>
<organism evidence="6 7">
    <name type="scientific">Pseudoxanthomonas taiwanensis</name>
    <dbReference type="NCBI Taxonomy" id="176598"/>
    <lineage>
        <taxon>Bacteria</taxon>
        <taxon>Pseudomonadati</taxon>
        <taxon>Pseudomonadota</taxon>
        <taxon>Gammaproteobacteria</taxon>
        <taxon>Lysobacterales</taxon>
        <taxon>Lysobacteraceae</taxon>
        <taxon>Pseudoxanthomonas</taxon>
    </lineage>
</organism>
<keyword evidence="4" id="KW-0449">Lipoprotein</keyword>
<dbReference type="EMBL" id="PDWK01000019">
    <property type="protein sequence ID" value="KAF1689545.1"/>
    <property type="molecule type" value="Genomic_DNA"/>
</dbReference>
<dbReference type="InterPro" id="IPR007450">
    <property type="entry name" value="BamE_dom"/>
</dbReference>
<dbReference type="AlphaFoldDB" id="A0A921P1M5"/>
<dbReference type="InterPro" id="IPR026592">
    <property type="entry name" value="BamE"/>
</dbReference>
<dbReference type="GO" id="GO:0030674">
    <property type="term" value="F:protein-macromolecule adaptor activity"/>
    <property type="evidence" value="ECO:0007669"/>
    <property type="project" value="TreeGrafter"/>
</dbReference>
<evidence type="ECO:0000256" key="3">
    <source>
        <dbReference type="ARBA" id="ARBA00023237"/>
    </source>
</evidence>
<comment type="similarity">
    <text evidence="4">Belongs to the BamE family.</text>
</comment>
<evidence type="ECO:0000256" key="1">
    <source>
        <dbReference type="ARBA" id="ARBA00022729"/>
    </source>
</evidence>
<keyword evidence="2 4" id="KW-0472">Membrane</keyword>
<comment type="subunit">
    <text evidence="4">Part of the Bam complex.</text>
</comment>
<name>A0A921P1M5_9GAMM</name>
<comment type="function">
    <text evidence="4">Part of the outer membrane protein assembly complex, which is involved in assembly and insertion of beta-barrel proteins into the outer membrane.</text>
</comment>
<protein>
    <recommendedName>
        <fullName evidence="4">Outer membrane protein assembly factor BamE</fullName>
    </recommendedName>
</protein>
<dbReference type="PANTHER" id="PTHR37482:SF1">
    <property type="entry name" value="OUTER MEMBRANE PROTEIN ASSEMBLY FACTOR BAME"/>
    <property type="match status" value="1"/>
</dbReference>